<gene>
    <name evidence="2" type="ORF">O0Q50_31475</name>
</gene>
<dbReference type="AlphaFoldDB" id="A0AAX6NIR0"/>
<reference evidence="2" key="1">
    <citation type="journal article" date="2022" name="J Environ Chem Eng">
        <title>Biodegradation of petroleum oil using a constructed nonpathogenic and heavy metal-tolerant bacterial consortium isolated from marine sponges.</title>
        <authorList>
            <person name="Dechsakulwatana C."/>
            <person name="Rungsihiranrut A."/>
            <person name="Muangchinda C."/>
            <person name="Ningthoujam R."/>
            <person name="Klankeo P."/>
            <person name="Pinyakong O."/>
        </authorList>
    </citation>
    <scope>NUCLEOTIDE SEQUENCE</scope>
    <source>
        <strain evidence="2">TL01-2</strain>
    </source>
</reference>
<dbReference type="EMBL" id="JAPTGD010000011">
    <property type="protein sequence ID" value="MDU9695699.1"/>
    <property type="molecule type" value="Genomic_DNA"/>
</dbReference>
<accession>A0AAX6NIR0</accession>
<evidence type="ECO:0000256" key="1">
    <source>
        <dbReference type="SAM" id="MobiDB-lite"/>
    </source>
</evidence>
<feature type="non-terminal residue" evidence="2">
    <location>
        <position position="61"/>
    </location>
</feature>
<reference evidence="2" key="2">
    <citation type="submission" date="2022-12" db="EMBL/GenBank/DDBJ databases">
        <authorList>
            <person name="Dechsakulwatana C."/>
            <person name="Rungsihiranrut A."/>
            <person name="Muangchinda C."/>
            <person name="Ningthoujam R."/>
            <person name="Klankeo P."/>
            <person name="Pinyakong O."/>
        </authorList>
    </citation>
    <scope>NUCLEOTIDE SEQUENCE</scope>
    <source>
        <strain evidence="2">TL01-2</strain>
    </source>
</reference>
<organism evidence="2 3">
    <name type="scientific">Priestia aryabhattai</name>
    <name type="common">Bacillus aryabhattai</name>
    <dbReference type="NCBI Taxonomy" id="412384"/>
    <lineage>
        <taxon>Bacteria</taxon>
        <taxon>Bacillati</taxon>
        <taxon>Bacillota</taxon>
        <taxon>Bacilli</taxon>
        <taxon>Bacillales</taxon>
        <taxon>Bacillaceae</taxon>
        <taxon>Priestia</taxon>
    </lineage>
</organism>
<name>A0AAX6NIR0_PRIAR</name>
<proteinExistence type="predicted"/>
<comment type="caution">
    <text evidence="2">The sequence shown here is derived from an EMBL/GenBank/DDBJ whole genome shotgun (WGS) entry which is preliminary data.</text>
</comment>
<dbReference type="Proteomes" id="UP001269400">
    <property type="component" value="Unassembled WGS sequence"/>
</dbReference>
<feature type="region of interest" description="Disordered" evidence="1">
    <location>
        <begin position="27"/>
        <end position="61"/>
    </location>
</feature>
<evidence type="ECO:0000313" key="2">
    <source>
        <dbReference type="EMBL" id="MDU9695699.1"/>
    </source>
</evidence>
<protein>
    <submittedName>
        <fullName evidence="2">Uncharacterized protein</fullName>
    </submittedName>
</protein>
<evidence type="ECO:0000313" key="3">
    <source>
        <dbReference type="Proteomes" id="UP001269400"/>
    </source>
</evidence>
<sequence>MTKFYYDSNEESKHCLKAMYDMRKNKEEKDYGKDKCKDKHEKDYGKDKCKDKHEKDYGKDK</sequence>